<name>A0A5N6PY48_9ASTR</name>
<reference evidence="3 4" key="1">
    <citation type="submission" date="2019-05" db="EMBL/GenBank/DDBJ databases">
        <title>Mikania micrantha, genome provides insights into the molecular mechanism of rapid growth.</title>
        <authorList>
            <person name="Liu B."/>
        </authorList>
    </citation>
    <scope>NUCLEOTIDE SEQUENCE [LARGE SCALE GENOMIC DNA]</scope>
    <source>
        <strain evidence="3">NLD-2019</strain>
        <tissue evidence="3">Leaf</tissue>
    </source>
</reference>
<organism evidence="3 4">
    <name type="scientific">Mikania micrantha</name>
    <name type="common">bitter vine</name>
    <dbReference type="NCBI Taxonomy" id="192012"/>
    <lineage>
        <taxon>Eukaryota</taxon>
        <taxon>Viridiplantae</taxon>
        <taxon>Streptophyta</taxon>
        <taxon>Embryophyta</taxon>
        <taxon>Tracheophyta</taxon>
        <taxon>Spermatophyta</taxon>
        <taxon>Magnoliopsida</taxon>
        <taxon>eudicotyledons</taxon>
        <taxon>Gunneridae</taxon>
        <taxon>Pentapetalae</taxon>
        <taxon>asterids</taxon>
        <taxon>campanulids</taxon>
        <taxon>Asterales</taxon>
        <taxon>Asteraceae</taxon>
        <taxon>Asteroideae</taxon>
        <taxon>Heliantheae alliance</taxon>
        <taxon>Eupatorieae</taxon>
        <taxon>Mikania</taxon>
    </lineage>
</organism>
<sequence>MAQTPNTEMNCTILEKNRNGGRDKGIGEKEEEPPNLLRFKRGRIHDFDDSEARRETTRDSGDEGSNRNSRFKRGVELLNLLLVAACYVLATGLLLIAYCLLLVD</sequence>
<evidence type="ECO:0000313" key="4">
    <source>
        <dbReference type="Proteomes" id="UP000326396"/>
    </source>
</evidence>
<evidence type="ECO:0000256" key="1">
    <source>
        <dbReference type="SAM" id="MobiDB-lite"/>
    </source>
</evidence>
<feature type="region of interest" description="Disordered" evidence="1">
    <location>
        <begin position="1"/>
        <end position="69"/>
    </location>
</feature>
<feature type="compositionally biased region" description="Basic and acidic residues" evidence="1">
    <location>
        <begin position="15"/>
        <end position="28"/>
    </location>
</feature>
<feature type="compositionally biased region" description="Polar residues" evidence="1">
    <location>
        <begin position="1"/>
        <end position="10"/>
    </location>
</feature>
<keyword evidence="2" id="KW-0812">Transmembrane</keyword>
<evidence type="ECO:0000256" key="2">
    <source>
        <dbReference type="SAM" id="Phobius"/>
    </source>
</evidence>
<protein>
    <submittedName>
        <fullName evidence="3">Uncharacterized protein</fullName>
    </submittedName>
</protein>
<evidence type="ECO:0000313" key="3">
    <source>
        <dbReference type="EMBL" id="KAD7117510.1"/>
    </source>
</evidence>
<keyword evidence="2" id="KW-1133">Transmembrane helix</keyword>
<gene>
    <name evidence="3" type="ORF">E3N88_04778</name>
</gene>
<dbReference type="EMBL" id="SZYD01000002">
    <property type="protein sequence ID" value="KAD7117510.1"/>
    <property type="molecule type" value="Genomic_DNA"/>
</dbReference>
<keyword evidence="2" id="KW-0472">Membrane</keyword>
<dbReference type="Proteomes" id="UP000326396">
    <property type="component" value="Linkage Group LG10"/>
</dbReference>
<comment type="caution">
    <text evidence="3">The sequence shown here is derived from an EMBL/GenBank/DDBJ whole genome shotgun (WGS) entry which is preliminary data.</text>
</comment>
<proteinExistence type="predicted"/>
<keyword evidence="4" id="KW-1185">Reference proteome</keyword>
<feature type="transmembrane region" description="Helical" evidence="2">
    <location>
        <begin position="77"/>
        <end position="103"/>
    </location>
</feature>
<dbReference type="AlphaFoldDB" id="A0A5N6PY48"/>
<accession>A0A5N6PY48</accession>
<feature type="compositionally biased region" description="Basic and acidic residues" evidence="1">
    <location>
        <begin position="44"/>
        <end position="65"/>
    </location>
</feature>